<evidence type="ECO:0000256" key="4">
    <source>
        <dbReference type="ARBA" id="ARBA00023136"/>
    </source>
</evidence>
<keyword evidence="4 5" id="KW-0472">Membrane</keyword>
<comment type="subcellular location">
    <subcellularLocation>
        <location evidence="1">Membrane</location>
        <topology evidence="1">Multi-pass membrane protein</topology>
    </subcellularLocation>
</comment>
<gene>
    <name evidence="6" type="ORF">CH357_11595</name>
</gene>
<feature type="transmembrane region" description="Helical" evidence="5">
    <location>
        <begin position="265"/>
        <end position="284"/>
    </location>
</feature>
<sequence>MDRIQALLKNPVFILSKKNPFMLSRWSILYVLLGLFAGVFSAVFWKVLEYLTKLLADFQGHSVIVIMTLSGLGIGLLIYFLGEPGEISLVIDNIRFRGGKLDSKSNPSMSLSSLLSISSGGSAGPEAPLVQITGSFGSWFAEKLGLEGEELRSMTIAGMAAGFTSLFGSPLGGALFALEILQHRHVVEYYEALLPAFLSSCSAYFVFLFMTDMGIGPTWEFPQYVPGGIEDFQYAIGFGMAGALVGWIFYGIFKITKFSFSKIALPIFIKTTIGGLLLGCIAYYEPLTRYFGHDQLNEIVVTKGNWIFFGTLALLKILAINITVSSGWRGGIIIPLFFVGAVAGRFFMDFFPSENESFLLICLMASVNASVTKTPISTTILLTGLTGVSNFTPVLFASLSGYFLSPKAPFISSQADSV</sequence>
<dbReference type="Proteomes" id="UP000232196">
    <property type="component" value="Unassembled WGS sequence"/>
</dbReference>
<evidence type="ECO:0000313" key="7">
    <source>
        <dbReference type="Proteomes" id="UP000232196"/>
    </source>
</evidence>
<dbReference type="AlphaFoldDB" id="A0A2M9XCX1"/>
<dbReference type="GO" id="GO:0016020">
    <property type="term" value="C:membrane"/>
    <property type="evidence" value="ECO:0007669"/>
    <property type="project" value="UniProtKB-SubCell"/>
</dbReference>
<dbReference type="RefSeq" id="WP_100706907.1">
    <property type="nucleotide sequence ID" value="NZ_NPDL01000011.1"/>
</dbReference>
<reference evidence="6 7" key="1">
    <citation type="submission" date="2017-07" db="EMBL/GenBank/DDBJ databases">
        <title>Leptospira spp. isolated from tropical soils.</title>
        <authorList>
            <person name="Thibeaux R."/>
            <person name="Iraola G."/>
            <person name="Ferres I."/>
            <person name="Bierque E."/>
            <person name="Girault D."/>
            <person name="Soupe-Gilbert M.-E."/>
            <person name="Picardeau M."/>
            <person name="Goarant C."/>
        </authorList>
    </citation>
    <scope>NUCLEOTIDE SEQUENCE [LARGE SCALE GENOMIC DNA]</scope>
    <source>
        <strain evidence="6 7">MCA1-C-A1</strain>
    </source>
</reference>
<keyword evidence="3 5" id="KW-1133">Transmembrane helix</keyword>
<dbReference type="CDD" id="cd00400">
    <property type="entry name" value="Voltage_gated_ClC"/>
    <property type="match status" value="1"/>
</dbReference>
<dbReference type="InterPro" id="IPR014743">
    <property type="entry name" value="Cl-channel_core"/>
</dbReference>
<accession>A0A2M9XCX1</accession>
<dbReference type="InterPro" id="IPR001807">
    <property type="entry name" value="ClC"/>
</dbReference>
<comment type="caution">
    <text evidence="6">The sequence shown here is derived from an EMBL/GenBank/DDBJ whole genome shotgun (WGS) entry which is preliminary data.</text>
</comment>
<dbReference type="PRINTS" id="PR00762">
    <property type="entry name" value="CLCHANNEL"/>
</dbReference>
<feature type="transmembrane region" description="Helical" evidence="5">
    <location>
        <begin position="28"/>
        <end position="48"/>
    </location>
</feature>
<evidence type="ECO:0000256" key="3">
    <source>
        <dbReference type="ARBA" id="ARBA00022989"/>
    </source>
</evidence>
<dbReference type="PANTHER" id="PTHR43427:SF12">
    <property type="entry name" value="CHLORIDE TRANSPORTER"/>
    <property type="match status" value="1"/>
</dbReference>
<dbReference type="OrthoDB" id="9767361at2"/>
<dbReference type="PANTHER" id="PTHR43427">
    <property type="entry name" value="CHLORIDE CHANNEL PROTEIN CLC-E"/>
    <property type="match status" value="1"/>
</dbReference>
<feature type="transmembrane region" description="Helical" evidence="5">
    <location>
        <begin position="304"/>
        <end position="324"/>
    </location>
</feature>
<dbReference type="Gene3D" id="1.10.3080.10">
    <property type="entry name" value="Clc chloride channel"/>
    <property type="match status" value="1"/>
</dbReference>
<feature type="transmembrane region" description="Helical" evidence="5">
    <location>
        <begin position="60"/>
        <end position="81"/>
    </location>
</feature>
<feature type="transmembrane region" description="Helical" evidence="5">
    <location>
        <begin position="193"/>
        <end position="212"/>
    </location>
</feature>
<dbReference type="SUPFAM" id="SSF81340">
    <property type="entry name" value="Clc chloride channel"/>
    <property type="match status" value="1"/>
</dbReference>
<keyword evidence="7" id="KW-1185">Reference proteome</keyword>
<keyword evidence="2 5" id="KW-0812">Transmembrane</keyword>
<feature type="transmembrane region" description="Helical" evidence="5">
    <location>
        <begin position="331"/>
        <end position="348"/>
    </location>
</feature>
<evidence type="ECO:0000256" key="5">
    <source>
        <dbReference type="SAM" id="Phobius"/>
    </source>
</evidence>
<dbReference type="Pfam" id="PF00654">
    <property type="entry name" value="Voltage_CLC"/>
    <property type="match status" value="1"/>
</dbReference>
<dbReference type="EMBL" id="NPDN01000005">
    <property type="protein sequence ID" value="PJZ25546.1"/>
    <property type="molecule type" value="Genomic_DNA"/>
</dbReference>
<organism evidence="6 7">
    <name type="scientific">Leptospira hartskeerlii</name>
    <dbReference type="NCBI Taxonomy" id="2023177"/>
    <lineage>
        <taxon>Bacteria</taxon>
        <taxon>Pseudomonadati</taxon>
        <taxon>Spirochaetota</taxon>
        <taxon>Spirochaetia</taxon>
        <taxon>Leptospirales</taxon>
        <taxon>Leptospiraceae</taxon>
        <taxon>Leptospira</taxon>
    </lineage>
</organism>
<feature type="transmembrane region" description="Helical" evidence="5">
    <location>
        <begin position="156"/>
        <end position="181"/>
    </location>
</feature>
<feature type="transmembrane region" description="Helical" evidence="5">
    <location>
        <begin position="232"/>
        <end position="253"/>
    </location>
</feature>
<evidence type="ECO:0000256" key="2">
    <source>
        <dbReference type="ARBA" id="ARBA00022692"/>
    </source>
</evidence>
<protein>
    <submittedName>
        <fullName evidence="6">Chloride channel protein</fullName>
    </submittedName>
</protein>
<evidence type="ECO:0000256" key="1">
    <source>
        <dbReference type="ARBA" id="ARBA00004141"/>
    </source>
</evidence>
<dbReference type="InterPro" id="IPR050368">
    <property type="entry name" value="ClC-type_chloride_channel"/>
</dbReference>
<proteinExistence type="predicted"/>
<evidence type="ECO:0000313" key="6">
    <source>
        <dbReference type="EMBL" id="PJZ25546.1"/>
    </source>
</evidence>
<dbReference type="GO" id="GO:0015108">
    <property type="term" value="F:chloride transmembrane transporter activity"/>
    <property type="evidence" value="ECO:0007669"/>
    <property type="project" value="InterPro"/>
</dbReference>
<name>A0A2M9XCX1_9LEPT</name>
<feature type="transmembrane region" description="Helical" evidence="5">
    <location>
        <begin position="380"/>
        <end position="404"/>
    </location>
</feature>